<sequence length="149" mass="16254">MTEHDAMELARRCAQRLFERDRASNAMGMRLLSVAPGAARLGMTVTQDMLQGHGTCHGGVLFALADSAFAMACNSYDQATVAMGCSIEYIAPAHQGDALTADCHEQNRRGRTGHYAVRIENQQGQLIALFQGKSYKVRGPVLTQETDHE</sequence>
<feature type="domain" description="Thioesterase" evidence="3">
    <location>
        <begin position="53"/>
        <end position="127"/>
    </location>
</feature>
<dbReference type="InterPro" id="IPR052723">
    <property type="entry name" value="Acyl-CoA_thioesterase_PaaI"/>
</dbReference>
<dbReference type="InterPro" id="IPR003736">
    <property type="entry name" value="PAAI_dom"/>
</dbReference>
<dbReference type="Gene3D" id="3.10.129.10">
    <property type="entry name" value="Hotdog Thioesterase"/>
    <property type="match status" value="1"/>
</dbReference>
<dbReference type="SUPFAM" id="SSF54637">
    <property type="entry name" value="Thioesterase/thiol ester dehydrase-isomerase"/>
    <property type="match status" value="1"/>
</dbReference>
<evidence type="ECO:0000313" key="4">
    <source>
        <dbReference type="EMBL" id="SEB97361.1"/>
    </source>
</evidence>
<keyword evidence="2" id="KW-0378">Hydrolase</keyword>
<dbReference type="InterPro" id="IPR029069">
    <property type="entry name" value="HotDog_dom_sf"/>
</dbReference>
<dbReference type="GO" id="GO:0016289">
    <property type="term" value="F:acyl-CoA hydrolase activity"/>
    <property type="evidence" value="ECO:0007669"/>
    <property type="project" value="UniProtKB-ARBA"/>
</dbReference>
<gene>
    <name evidence="4" type="ORF">SAMN05216178_2962</name>
</gene>
<dbReference type="InterPro" id="IPR011973">
    <property type="entry name" value="PaaD"/>
</dbReference>
<dbReference type="Pfam" id="PF03061">
    <property type="entry name" value="4HBT"/>
    <property type="match status" value="1"/>
</dbReference>
<dbReference type="FunFam" id="3.10.129.10:FF:000022">
    <property type="entry name" value="Phenylacetic acid degradation protein"/>
    <property type="match status" value="1"/>
</dbReference>
<keyword evidence="5" id="KW-1185">Reference proteome</keyword>
<dbReference type="RefSeq" id="WP_092314674.1">
    <property type="nucleotide sequence ID" value="NZ_FNTJ01000001.1"/>
</dbReference>
<name>A0A1H4NQ54_9PSED</name>
<reference evidence="5" key="1">
    <citation type="submission" date="2016-10" db="EMBL/GenBank/DDBJ databases">
        <authorList>
            <person name="Varghese N."/>
            <person name="Submissions S."/>
        </authorList>
    </citation>
    <scope>NUCLEOTIDE SEQUENCE [LARGE SCALE GENOMIC DNA]</scope>
    <source>
        <strain evidence="5">DSM 9751</strain>
    </source>
</reference>
<evidence type="ECO:0000259" key="3">
    <source>
        <dbReference type="Pfam" id="PF03061"/>
    </source>
</evidence>
<dbReference type="NCBIfam" id="TIGR00369">
    <property type="entry name" value="unchar_dom_1"/>
    <property type="match status" value="1"/>
</dbReference>
<accession>A0A1H4NQ54</accession>
<evidence type="ECO:0000256" key="1">
    <source>
        <dbReference type="ARBA" id="ARBA00008324"/>
    </source>
</evidence>
<dbReference type="PANTHER" id="PTHR42856">
    <property type="entry name" value="ACYL-COENZYME A THIOESTERASE PAAI"/>
    <property type="match status" value="1"/>
</dbReference>
<dbReference type="AlphaFoldDB" id="A0A1H4NQ54"/>
<dbReference type="InterPro" id="IPR006683">
    <property type="entry name" value="Thioestr_dom"/>
</dbReference>
<comment type="similarity">
    <text evidence="1">Belongs to the thioesterase PaaI family.</text>
</comment>
<organism evidence="4 5">
    <name type="scientific">Pseudomonas saponiphila</name>
    <dbReference type="NCBI Taxonomy" id="556534"/>
    <lineage>
        <taxon>Bacteria</taxon>
        <taxon>Pseudomonadati</taxon>
        <taxon>Pseudomonadota</taxon>
        <taxon>Gammaproteobacteria</taxon>
        <taxon>Pseudomonadales</taxon>
        <taxon>Pseudomonadaceae</taxon>
        <taxon>Pseudomonas</taxon>
    </lineage>
</organism>
<dbReference type="Proteomes" id="UP000198982">
    <property type="component" value="Unassembled WGS sequence"/>
</dbReference>
<dbReference type="CDD" id="cd03443">
    <property type="entry name" value="PaaI_thioesterase"/>
    <property type="match status" value="1"/>
</dbReference>
<protein>
    <submittedName>
        <fullName evidence="4">Acyl-CoA thioesterase</fullName>
    </submittedName>
</protein>
<proteinExistence type="inferred from homology"/>
<dbReference type="PANTHER" id="PTHR42856:SF1">
    <property type="entry name" value="ACYL-COENZYME A THIOESTERASE PAAI"/>
    <property type="match status" value="1"/>
</dbReference>
<evidence type="ECO:0000313" key="5">
    <source>
        <dbReference type="Proteomes" id="UP000198982"/>
    </source>
</evidence>
<evidence type="ECO:0000256" key="2">
    <source>
        <dbReference type="ARBA" id="ARBA00022801"/>
    </source>
</evidence>
<dbReference type="NCBIfam" id="TIGR02286">
    <property type="entry name" value="PaaD"/>
    <property type="match status" value="1"/>
</dbReference>
<dbReference type="EMBL" id="FNTJ01000001">
    <property type="protein sequence ID" value="SEB97361.1"/>
    <property type="molecule type" value="Genomic_DNA"/>
</dbReference>